<reference evidence="1 2" key="1">
    <citation type="journal article" date="2018" name="Sci. Data">
        <title>The draft genome sequence of cork oak.</title>
        <authorList>
            <person name="Ramos A.M."/>
            <person name="Usie A."/>
            <person name="Barbosa P."/>
            <person name="Barros P.M."/>
            <person name="Capote T."/>
            <person name="Chaves I."/>
            <person name="Simoes F."/>
            <person name="Abreu I."/>
            <person name="Carrasquinho I."/>
            <person name="Faro C."/>
            <person name="Guimaraes J.B."/>
            <person name="Mendonca D."/>
            <person name="Nobrega F."/>
            <person name="Rodrigues L."/>
            <person name="Saibo N.J.M."/>
            <person name="Varela M.C."/>
            <person name="Egas C."/>
            <person name="Matos J."/>
            <person name="Miguel C.M."/>
            <person name="Oliveira M.M."/>
            <person name="Ricardo C.P."/>
            <person name="Goncalves S."/>
        </authorList>
    </citation>
    <scope>NUCLEOTIDE SEQUENCE [LARGE SCALE GENOMIC DNA]</scope>
    <source>
        <strain evidence="2">cv. HL8</strain>
    </source>
</reference>
<evidence type="ECO:0000313" key="2">
    <source>
        <dbReference type="Proteomes" id="UP000237347"/>
    </source>
</evidence>
<accession>A0AAW0I513</accession>
<dbReference type="AlphaFoldDB" id="A0AAW0I513"/>
<comment type="caution">
    <text evidence="1">The sequence shown here is derived from an EMBL/GenBank/DDBJ whole genome shotgun (WGS) entry which is preliminary data.</text>
</comment>
<dbReference type="EMBL" id="PKMF04002339">
    <property type="protein sequence ID" value="KAK7809478.1"/>
    <property type="molecule type" value="Genomic_DNA"/>
</dbReference>
<organism evidence="1 2">
    <name type="scientific">Quercus suber</name>
    <name type="common">Cork oak</name>
    <dbReference type="NCBI Taxonomy" id="58331"/>
    <lineage>
        <taxon>Eukaryota</taxon>
        <taxon>Viridiplantae</taxon>
        <taxon>Streptophyta</taxon>
        <taxon>Embryophyta</taxon>
        <taxon>Tracheophyta</taxon>
        <taxon>Spermatophyta</taxon>
        <taxon>Magnoliopsida</taxon>
        <taxon>eudicotyledons</taxon>
        <taxon>Gunneridae</taxon>
        <taxon>Pentapetalae</taxon>
        <taxon>rosids</taxon>
        <taxon>fabids</taxon>
        <taxon>Fagales</taxon>
        <taxon>Fagaceae</taxon>
        <taxon>Quercus</taxon>
    </lineage>
</organism>
<gene>
    <name evidence="1" type="ORF">CFP56_004090</name>
</gene>
<name>A0AAW0I513_QUESU</name>
<proteinExistence type="predicted"/>
<sequence>MMTKISPVQTSTMNWYMVLSFHGSKVIVKVIAQNPTFVSSMTRTIFNASATLLKLKGATTNLFSYSYFGDVSEQFYFTLKQRLS</sequence>
<evidence type="ECO:0000313" key="1">
    <source>
        <dbReference type="EMBL" id="KAK7809478.1"/>
    </source>
</evidence>
<dbReference type="Proteomes" id="UP000237347">
    <property type="component" value="Unassembled WGS sequence"/>
</dbReference>
<protein>
    <submittedName>
        <fullName evidence="1">Uncharacterized protein</fullName>
    </submittedName>
</protein>
<keyword evidence="2" id="KW-1185">Reference proteome</keyword>